<sequence>MNRLLPALLCMGSLAMRPQSETRDPADAETLIDPSDLEDPTAPKLAPFELDVIIDNEEAVLQKYEGRVAGTLLYDVVPEQDSLDSAASAVAADLQERLQKELGTSCVIQKEGTHGKTVKLVMELTGYKLDNVLPPKVAKDLASAMSSLEGAILAVGGVQSVYDDVLSKVKAFLKAKWEEKIPRLVQGKLLENQVEANVVARPCNLKVSPAPVPLPPVAVHEPTTPFETYLRVEIADRLPLARSVNSSLQAADLQNLTQSKYLALIKPKLEEKVARAIREQLGDAFPFQAAAESDSDFGQQSRHSFWLGIRVFNFEEMAALRKVRGETFAGNVQRLFDLLDSLRSCGVPELDGADETIHSSLRHGPLRALHAGFEQKIRNLLGVELQAVSAAIHGNLQKLATEGVCCRSERRSRGGVKPDEVFWVTAEVSDGDTDSTHNGYCPSILVTLNPPCVSEPSSRVGVVALHHRPYTECFNMAALQDFRKAVERTAPLVSTTC</sequence>
<reference evidence="1" key="1">
    <citation type="submission" date="2023-08" db="EMBL/GenBank/DDBJ databases">
        <authorList>
            <person name="Chen Y."/>
            <person name="Shah S."/>
            <person name="Dougan E. K."/>
            <person name="Thang M."/>
            <person name="Chan C."/>
        </authorList>
    </citation>
    <scope>NUCLEOTIDE SEQUENCE</scope>
</reference>
<dbReference type="Proteomes" id="UP001178507">
    <property type="component" value="Unassembled WGS sequence"/>
</dbReference>
<protein>
    <submittedName>
        <fullName evidence="1">Uncharacterized protein</fullName>
    </submittedName>
</protein>
<proteinExistence type="predicted"/>
<name>A0AA36JDJ5_9DINO</name>
<comment type="caution">
    <text evidence="1">The sequence shown here is derived from an EMBL/GenBank/DDBJ whole genome shotgun (WGS) entry which is preliminary data.</text>
</comment>
<accession>A0AA36JDJ5</accession>
<dbReference type="AlphaFoldDB" id="A0AA36JDJ5"/>
<gene>
    <name evidence="1" type="ORF">EVOR1521_LOCUS25786</name>
</gene>
<evidence type="ECO:0000313" key="2">
    <source>
        <dbReference type="Proteomes" id="UP001178507"/>
    </source>
</evidence>
<evidence type="ECO:0000313" key="1">
    <source>
        <dbReference type="EMBL" id="CAJ1403033.1"/>
    </source>
</evidence>
<keyword evidence="2" id="KW-1185">Reference proteome</keyword>
<dbReference type="EMBL" id="CAUJNA010003478">
    <property type="protein sequence ID" value="CAJ1403033.1"/>
    <property type="molecule type" value="Genomic_DNA"/>
</dbReference>
<organism evidence="1 2">
    <name type="scientific">Effrenium voratum</name>
    <dbReference type="NCBI Taxonomy" id="2562239"/>
    <lineage>
        <taxon>Eukaryota</taxon>
        <taxon>Sar</taxon>
        <taxon>Alveolata</taxon>
        <taxon>Dinophyceae</taxon>
        <taxon>Suessiales</taxon>
        <taxon>Symbiodiniaceae</taxon>
        <taxon>Effrenium</taxon>
    </lineage>
</organism>